<evidence type="ECO:0000313" key="6">
    <source>
        <dbReference type="Proteomes" id="UP001595848"/>
    </source>
</evidence>
<accession>A0ABV8NUG6</accession>
<dbReference type="PROSITE" id="PS01117">
    <property type="entry name" value="HTH_MARR_1"/>
    <property type="match status" value="1"/>
</dbReference>
<feature type="domain" description="HTH marR-type" evidence="4">
    <location>
        <begin position="23"/>
        <end position="157"/>
    </location>
</feature>
<dbReference type="PANTHER" id="PTHR33164">
    <property type="entry name" value="TRANSCRIPTIONAL REGULATOR, MARR FAMILY"/>
    <property type="match status" value="1"/>
</dbReference>
<keyword evidence="6" id="KW-1185">Reference proteome</keyword>
<evidence type="ECO:0000313" key="5">
    <source>
        <dbReference type="EMBL" id="MFC4200584.1"/>
    </source>
</evidence>
<dbReference type="InterPro" id="IPR039422">
    <property type="entry name" value="MarR/SlyA-like"/>
</dbReference>
<dbReference type="Proteomes" id="UP001595848">
    <property type="component" value="Unassembled WGS sequence"/>
</dbReference>
<keyword evidence="3" id="KW-0804">Transcription</keyword>
<gene>
    <name evidence="5" type="ORF">ACFOY1_06440</name>
</gene>
<name>A0ABV8NUG6_9BURK</name>
<dbReference type="InterPro" id="IPR023187">
    <property type="entry name" value="Tscrpt_reg_MarR-type_CS"/>
</dbReference>
<dbReference type="EMBL" id="JBHSBV010000002">
    <property type="protein sequence ID" value="MFC4200584.1"/>
    <property type="molecule type" value="Genomic_DNA"/>
</dbReference>
<comment type="caution">
    <text evidence="5">The sequence shown here is derived from an EMBL/GenBank/DDBJ whole genome shotgun (WGS) entry which is preliminary data.</text>
</comment>
<evidence type="ECO:0000259" key="4">
    <source>
        <dbReference type="PROSITE" id="PS50995"/>
    </source>
</evidence>
<organism evidence="5 6">
    <name type="scientific">Candidimonas humi</name>
    <dbReference type="NCBI Taxonomy" id="683355"/>
    <lineage>
        <taxon>Bacteria</taxon>
        <taxon>Pseudomonadati</taxon>
        <taxon>Pseudomonadota</taxon>
        <taxon>Betaproteobacteria</taxon>
        <taxon>Burkholderiales</taxon>
        <taxon>Alcaligenaceae</taxon>
        <taxon>Candidimonas</taxon>
    </lineage>
</organism>
<protein>
    <submittedName>
        <fullName evidence="5">MarR family winged helix-turn-helix transcriptional regulator</fullName>
    </submittedName>
</protein>
<dbReference type="SMART" id="SM00347">
    <property type="entry name" value="HTH_MARR"/>
    <property type="match status" value="1"/>
</dbReference>
<evidence type="ECO:0000256" key="2">
    <source>
        <dbReference type="ARBA" id="ARBA00023125"/>
    </source>
</evidence>
<evidence type="ECO:0000256" key="3">
    <source>
        <dbReference type="ARBA" id="ARBA00023163"/>
    </source>
</evidence>
<dbReference type="PROSITE" id="PS50995">
    <property type="entry name" value="HTH_MARR_2"/>
    <property type="match status" value="1"/>
</dbReference>
<dbReference type="InterPro" id="IPR000835">
    <property type="entry name" value="HTH_MarR-typ"/>
</dbReference>
<dbReference type="Pfam" id="PF12802">
    <property type="entry name" value="MarR_2"/>
    <property type="match status" value="1"/>
</dbReference>
<keyword evidence="1" id="KW-0805">Transcription regulation</keyword>
<dbReference type="RefSeq" id="WP_217964178.1">
    <property type="nucleotide sequence ID" value="NZ_JAHTBN010000003.1"/>
</dbReference>
<keyword evidence="2" id="KW-0238">DNA-binding</keyword>
<evidence type="ECO:0000256" key="1">
    <source>
        <dbReference type="ARBA" id="ARBA00023015"/>
    </source>
</evidence>
<sequence length="174" mass="19496">MTNKTSRGSRTAKPSLSGLDIPDDLITFRVTVLSQLVSRVVNGHVGQALGLSSRQWRLLITLNRLDRPSTSGEIAQFAHLDYSQVSRAGYELLQKGLVSYAADPSDRRKSYLEMTKEGKKVLDEGLAGTMRRQERLSSVMTGEEYEIFIKVMRKLTDEARRMIDETRAGDATDD</sequence>
<reference evidence="6" key="1">
    <citation type="journal article" date="2019" name="Int. J. Syst. Evol. Microbiol.">
        <title>The Global Catalogue of Microorganisms (GCM) 10K type strain sequencing project: providing services to taxonomists for standard genome sequencing and annotation.</title>
        <authorList>
            <consortium name="The Broad Institute Genomics Platform"/>
            <consortium name="The Broad Institute Genome Sequencing Center for Infectious Disease"/>
            <person name="Wu L."/>
            <person name="Ma J."/>
        </authorList>
    </citation>
    <scope>NUCLEOTIDE SEQUENCE [LARGE SCALE GENOMIC DNA]</scope>
    <source>
        <strain evidence="6">LMG 24813</strain>
    </source>
</reference>
<dbReference type="PANTHER" id="PTHR33164:SF43">
    <property type="entry name" value="HTH-TYPE TRANSCRIPTIONAL REPRESSOR YETL"/>
    <property type="match status" value="1"/>
</dbReference>
<proteinExistence type="predicted"/>